<keyword evidence="2" id="KW-1185">Reference proteome</keyword>
<protein>
    <submittedName>
        <fullName evidence="1">Ribonuclease P/MRP subunit p40</fullName>
    </submittedName>
</protein>
<dbReference type="GO" id="GO:0004526">
    <property type="term" value="F:ribonuclease P activity"/>
    <property type="evidence" value="ECO:0007669"/>
    <property type="project" value="TreeGrafter"/>
</dbReference>
<dbReference type="Ensembl" id="ENSSHAT00000042484.1">
    <property type="protein sequence ID" value="ENSSHAP00000039927.1"/>
    <property type="gene ID" value="ENSSHAG00000002102.2"/>
</dbReference>
<dbReference type="PANTHER" id="PTHR15396">
    <property type="entry name" value="RIBONUCLEASE P PROTEIN SUBUNIT P40"/>
    <property type="match status" value="1"/>
</dbReference>
<dbReference type="Proteomes" id="UP000007648">
    <property type="component" value="Unassembled WGS sequence"/>
</dbReference>
<dbReference type="CTD" id="10799"/>
<dbReference type="GO" id="GO:0000172">
    <property type="term" value="C:ribonuclease MRP complex"/>
    <property type="evidence" value="ECO:0007669"/>
    <property type="project" value="TreeGrafter"/>
</dbReference>
<dbReference type="PANTHER" id="PTHR15396:SF1">
    <property type="entry name" value="RIBONUCLEASE P PROTEIN SUBUNIT P40"/>
    <property type="match status" value="1"/>
</dbReference>
<reference evidence="1" key="3">
    <citation type="submission" date="2025-09" db="UniProtKB">
        <authorList>
            <consortium name="Ensembl"/>
        </authorList>
    </citation>
    <scope>IDENTIFICATION</scope>
</reference>
<sequence length="340" mass="39420">MSTLRRLREAPRHLLVCEKSNFGHDKSRHRQHVQTHYLNYRVSFLIPECGILSKELKNIVMEVGPYYLVKNLPLHELIVHDFINNFVKKGKLILSLDKDTYEEIGLQGHPSRYSGRKVMRYIVTLDLMDSSFNPESKKYKRAFWAFSEKKPLKFNFLLAWHHEGTEQSTVMSYFSKYQIQEHQPKIAFSTLRDLQCPLLQSGELEGKPEESCSAPELFDWLGAVFSNVELNNQSFSFVSTYCCPQPSVLVEKAYLCTITGFIVSEKISLLLEQLCHYFDDPKLTPWVTLSVQGFADSPVSWRENEHGFRKGGEHLYNFVIFSNQDYWLQMAVGANDDCPP</sequence>
<dbReference type="GO" id="GO:0001682">
    <property type="term" value="P:tRNA 5'-leader removal"/>
    <property type="evidence" value="ECO:0007669"/>
    <property type="project" value="InterPro"/>
</dbReference>
<evidence type="ECO:0000313" key="1">
    <source>
        <dbReference type="Ensembl" id="ENSSHAP00000039927.1"/>
    </source>
</evidence>
<dbReference type="GeneID" id="100915491"/>
<reference evidence="1" key="2">
    <citation type="submission" date="2025-08" db="UniProtKB">
        <authorList>
            <consortium name="Ensembl"/>
        </authorList>
    </citation>
    <scope>IDENTIFICATION</scope>
</reference>
<accession>A0A7N4PP03</accession>
<dbReference type="GO" id="GO:0000171">
    <property type="term" value="F:ribonuclease MRP activity"/>
    <property type="evidence" value="ECO:0007669"/>
    <property type="project" value="TreeGrafter"/>
</dbReference>
<proteinExistence type="predicted"/>
<dbReference type="InterPro" id="IPR013893">
    <property type="entry name" value="RNase_P_Rpp40"/>
</dbReference>
<evidence type="ECO:0000313" key="2">
    <source>
        <dbReference type="Proteomes" id="UP000007648"/>
    </source>
</evidence>
<dbReference type="RefSeq" id="XP_031802773.1">
    <property type="nucleotide sequence ID" value="XM_031946913.1"/>
</dbReference>
<gene>
    <name evidence="1" type="primary">RPP40</name>
</gene>
<dbReference type="Pfam" id="PF08584">
    <property type="entry name" value="Ribonuc_P_40"/>
    <property type="match status" value="1"/>
</dbReference>
<organism evidence="1 2">
    <name type="scientific">Sarcophilus harrisii</name>
    <name type="common">Tasmanian devil</name>
    <name type="synonym">Sarcophilus laniarius</name>
    <dbReference type="NCBI Taxonomy" id="9305"/>
    <lineage>
        <taxon>Eukaryota</taxon>
        <taxon>Metazoa</taxon>
        <taxon>Chordata</taxon>
        <taxon>Craniata</taxon>
        <taxon>Vertebrata</taxon>
        <taxon>Euteleostomi</taxon>
        <taxon>Mammalia</taxon>
        <taxon>Metatheria</taxon>
        <taxon>Dasyuromorphia</taxon>
        <taxon>Dasyuridae</taxon>
        <taxon>Sarcophilus</taxon>
    </lineage>
</organism>
<dbReference type="GO" id="GO:0030681">
    <property type="term" value="C:multimeric ribonuclease P complex"/>
    <property type="evidence" value="ECO:0007669"/>
    <property type="project" value="TreeGrafter"/>
</dbReference>
<reference evidence="1 2" key="1">
    <citation type="journal article" date="2011" name="Proc. Natl. Acad. Sci. U.S.A.">
        <title>Genetic diversity and population structure of the endangered marsupial Sarcophilus harrisii (Tasmanian devil).</title>
        <authorList>
            <person name="Miller W."/>
            <person name="Hayes V.M."/>
            <person name="Ratan A."/>
            <person name="Petersen D.C."/>
            <person name="Wittekindt N.E."/>
            <person name="Miller J."/>
            <person name="Walenz B."/>
            <person name="Knight J."/>
            <person name="Qi J."/>
            <person name="Zhao F."/>
            <person name="Wang Q."/>
            <person name="Bedoya-Reina O.C."/>
            <person name="Katiyar N."/>
            <person name="Tomsho L.P."/>
            <person name="Kasson L.M."/>
            <person name="Hardie R.A."/>
            <person name="Woodbridge P."/>
            <person name="Tindall E.A."/>
            <person name="Bertelsen M.F."/>
            <person name="Dixon D."/>
            <person name="Pyecroft S."/>
            <person name="Helgen K.M."/>
            <person name="Lesk A.M."/>
            <person name="Pringle T.H."/>
            <person name="Patterson N."/>
            <person name="Zhang Y."/>
            <person name="Kreiss A."/>
            <person name="Woods G.M."/>
            <person name="Jones M.E."/>
            <person name="Schuster S.C."/>
        </authorList>
    </citation>
    <scope>NUCLEOTIDE SEQUENCE [LARGE SCALE GENOMIC DNA]</scope>
</reference>
<dbReference type="GO" id="GO:0000447">
    <property type="term" value="P:endonucleolytic cleavage in ITS1 to separate SSU-rRNA from 5.8S rRNA and LSU-rRNA from tricistronic rRNA transcript (SSU-rRNA, 5.8S rRNA, LSU-rRNA)"/>
    <property type="evidence" value="ECO:0007669"/>
    <property type="project" value="TreeGrafter"/>
</dbReference>
<dbReference type="AlphaFoldDB" id="A0A7N4PP03"/>
<dbReference type="GeneTree" id="ENSGT00390000014167"/>
<name>A0A7N4PP03_SARHA</name>